<reference evidence="2" key="1">
    <citation type="submission" date="2016-07" db="EMBL/GenBank/DDBJ databases">
        <authorList>
            <person name="Florea S."/>
            <person name="Webb J.S."/>
            <person name="Jaromczyk J."/>
            <person name="Schardl C.L."/>
        </authorList>
    </citation>
    <scope>NUCLEOTIDE SEQUENCE [LARGE SCALE GENOMIC DNA]</scope>
    <source>
        <strain evidence="2">MV-1</strain>
    </source>
</reference>
<sequence length="68" mass="7552">MMRGDPDVLKSLKWGVAGSRSRAMHGSWWVGHAHHIITSIRSYVDLAYVDLAYVDLACMDLVCADLSC</sequence>
<dbReference type="RefSeq" id="WP_069958334.1">
    <property type="nucleotide sequence ID" value="NZ_MCGG01000032.1"/>
</dbReference>
<organism evidence="1 2">
    <name type="scientific">Magnetovibrio blakemorei</name>
    <dbReference type="NCBI Taxonomy" id="28181"/>
    <lineage>
        <taxon>Bacteria</taxon>
        <taxon>Pseudomonadati</taxon>
        <taxon>Pseudomonadota</taxon>
        <taxon>Alphaproteobacteria</taxon>
        <taxon>Rhodospirillales</taxon>
        <taxon>Magnetovibrionaceae</taxon>
        <taxon>Magnetovibrio</taxon>
    </lineage>
</organism>
<protein>
    <submittedName>
        <fullName evidence="1">Uncharacterized protein</fullName>
    </submittedName>
</protein>
<name>A0A1E5Q6E2_9PROT</name>
<evidence type="ECO:0000313" key="1">
    <source>
        <dbReference type="EMBL" id="OEJ66519.1"/>
    </source>
</evidence>
<comment type="caution">
    <text evidence="1">The sequence shown here is derived from an EMBL/GenBank/DDBJ whole genome shotgun (WGS) entry which is preliminary data.</text>
</comment>
<evidence type="ECO:0000313" key="2">
    <source>
        <dbReference type="Proteomes" id="UP000095347"/>
    </source>
</evidence>
<dbReference type="AlphaFoldDB" id="A0A1E5Q6E2"/>
<dbReference type="EMBL" id="MCGG01000032">
    <property type="protein sequence ID" value="OEJ66519.1"/>
    <property type="molecule type" value="Genomic_DNA"/>
</dbReference>
<keyword evidence="2" id="KW-1185">Reference proteome</keyword>
<gene>
    <name evidence="1" type="ORF">BEN30_12075</name>
</gene>
<accession>A0A1E5Q6E2</accession>
<proteinExistence type="predicted"/>
<dbReference type="STRING" id="28181.BEN30_12075"/>
<dbReference type="Proteomes" id="UP000095347">
    <property type="component" value="Unassembled WGS sequence"/>
</dbReference>